<dbReference type="PROSITE" id="PS50943">
    <property type="entry name" value="HTH_CROC1"/>
    <property type="match status" value="1"/>
</dbReference>
<sequence>MAMTLDEYRRQEGVTVSDLADAIGVTGPHRIRTVYRYLSQERTPALPVIRRIAEFTKGKVTFEDFLPTRAKRPTKEVAHV</sequence>
<dbReference type="SUPFAM" id="SSF47413">
    <property type="entry name" value="lambda repressor-like DNA-binding domains"/>
    <property type="match status" value="1"/>
</dbReference>
<evidence type="ECO:0000313" key="3">
    <source>
        <dbReference type="Proteomes" id="UP000077786"/>
    </source>
</evidence>
<proteinExistence type="predicted"/>
<dbReference type="PATRIC" id="fig|38307.3.peg.1851"/>
<dbReference type="CDD" id="cd00093">
    <property type="entry name" value="HTH_XRE"/>
    <property type="match status" value="1"/>
</dbReference>
<dbReference type="Pfam" id="PF01381">
    <property type="entry name" value="HTH_3"/>
    <property type="match status" value="1"/>
</dbReference>
<evidence type="ECO:0000313" key="2">
    <source>
        <dbReference type="EMBL" id="OAJ67750.1"/>
    </source>
</evidence>
<dbReference type="Proteomes" id="UP000077786">
    <property type="component" value="Unassembled WGS sequence"/>
</dbReference>
<gene>
    <name evidence="2" type="ORF">A0123_01792</name>
</gene>
<protein>
    <recommendedName>
        <fullName evidence="1">HTH cro/C1-type domain-containing protein</fullName>
    </recommendedName>
</protein>
<accession>A0A1B6VKL3</accession>
<dbReference type="OrthoDB" id="7275436at2"/>
<organism evidence="2 3">
    <name type="scientific">Gluconobacter cerinus</name>
    <dbReference type="NCBI Taxonomy" id="38307"/>
    <lineage>
        <taxon>Bacteria</taxon>
        <taxon>Pseudomonadati</taxon>
        <taxon>Pseudomonadota</taxon>
        <taxon>Alphaproteobacteria</taxon>
        <taxon>Acetobacterales</taxon>
        <taxon>Acetobacteraceae</taxon>
        <taxon>Gluconobacter</taxon>
    </lineage>
</organism>
<reference evidence="2 3" key="1">
    <citation type="submission" date="2016-03" db="EMBL/GenBank/DDBJ databases">
        <title>Draft genome sequence of Gluconobacter cerinus strain CECT 9110.</title>
        <authorList>
            <person name="Sainz F."/>
            <person name="Mas A."/>
            <person name="Torija M.J."/>
        </authorList>
    </citation>
    <scope>NUCLEOTIDE SEQUENCE [LARGE SCALE GENOMIC DNA]</scope>
    <source>
        <strain evidence="2 3">CECT 9110</strain>
    </source>
</reference>
<dbReference type="RefSeq" id="WP_157091193.1">
    <property type="nucleotide sequence ID" value="NZ_LUTU01000007.1"/>
</dbReference>
<dbReference type="Gene3D" id="1.10.260.40">
    <property type="entry name" value="lambda repressor-like DNA-binding domains"/>
    <property type="match status" value="1"/>
</dbReference>
<dbReference type="InterPro" id="IPR001387">
    <property type="entry name" value="Cro/C1-type_HTH"/>
</dbReference>
<name>A0A1B6VKL3_9PROT</name>
<dbReference type="InterPro" id="IPR010982">
    <property type="entry name" value="Lambda_DNA-bd_dom_sf"/>
</dbReference>
<dbReference type="EMBL" id="LUTU01000007">
    <property type="protein sequence ID" value="OAJ67750.1"/>
    <property type="molecule type" value="Genomic_DNA"/>
</dbReference>
<dbReference type="GO" id="GO:0003677">
    <property type="term" value="F:DNA binding"/>
    <property type="evidence" value="ECO:0007669"/>
    <property type="project" value="InterPro"/>
</dbReference>
<comment type="caution">
    <text evidence="2">The sequence shown here is derived from an EMBL/GenBank/DDBJ whole genome shotgun (WGS) entry which is preliminary data.</text>
</comment>
<feature type="domain" description="HTH cro/C1-type" evidence="1">
    <location>
        <begin position="5"/>
        <end position="65"/>
    </location>
</feature>
<dbReference type="AlphaFoldDB" id="A0A1B6VKL3"/>
<dbReference type="SMART" id="SM00530">
    <property type="entry name" value="HTH_XRE"/>
    <property type="match status" value="1"/>
</dbReference>
<evidence type="ECO:0000259" key="1">
    <source>
        <dbReference type="PROSITE" id="PS50943"/>
    </source>
</evidence>